<dbReference type="Gene3D" id="3.40.640.10">
    <property type="entry name" value="Type I PLP-dependent aspartate aminotransferase-like (Major domain)"/>
    <property type="match status" value="1"/>
</dbReference>
<dbReference type="GO" id="GO:0000271">
    <property type="term" value="P:polysaccharide biosynthetic process"/>
    <property type="evidence" value="ECO:0007669"/>
    <property type="project" value="TreeGrafter"/>
</dbReference>
<dbReference type="SUPFAM" id="SSF53383">
    <property type="entry name" value="PLP-dependent transferases"/>
    <property type="match status" value="1"/>
</dbReference>
<organism evidence="1">
    <name type="scientific">marine sediment metagenome</name>
    <dbReference type="NCBI Taxonomy" id="412755"/>
    <lineage>
        <taxon>unclassified sequences</taxon>
        <taxon>metagenomes</taxon>
        <taxon>ecological metagenomes</taxon>
    </lineage>
</organism>
<dbReference type="EMBL" id="BART01016316">
    <property type="protein sequence ID" value="GAG80168.1"/>
    <property type="molecule type" value="Genomic_DNA"/>
</dbReference>
<dbReference type="GO" id="GO:0008483">
    <property type="term" value="F:transaminase activity"/>
    <property type="evidence" value="ECO:0007669"/>
    <property type="project" value="TreeGrafter"/>
</dbReference>
<evidence type="ECO:0000313" key="1">
    <source>
        <dbReference type="EMBL" id="GAG80168.1"/>
    </source>
</evidence>
<dbReference type="InterPro" id="IPR015421">
    <property type="entry name" value="PyrdxlP-dep_Trfase_major"/>
</dbReference>
<dbReference type="PANTHER" id="PTHR30244">
    <property type="entry name" value="TRANSAMINASE"/>
    <property type="match status" value="1"/>
</dbReference>
<comment type="caution">
    <text evidence="1">The sequence shown here is derived from an EMBL/GenBank/DDBJ whole genome shotgun (WGS) entry which is preliminary data.</text>
</comment>
<sequence length="261" mass="28814">MFSPDVSEDAIKRVCQTLRSGYIGEGPVVEEFEEEFKKAIGVPYALAVTNCTTAIHLALAMAGVGPGDEVITSAQTMMATSHAILAHYAKPVFADIQFLSGNINPLDIDHRINKKTKAVLVIHWAGYPCDLDEIHAVASRNNLPVIEDAAHALGAKYKGKAIGRLSPYTCFSFQAIKHITTGDGGMLCVIRGADYQQAKRRRWYGIDRKQRKPSILGEPIWDVTDMGYKYHMNDIAASMGVEHLKKLESILKRRSQIVKST</sequence>
<dbReference type="InterPro" id="IPR015424">
    <property type="entry name" value="PyrdxlP-dep_Trfase"/>
</dbReference>
<protein>
    <recommendedName>
        <fullName evidence="2">DegT/DnrJ/EryC1/StrS family aminotransferase</fullName>
    </recommendedName>
</protein>
<reference evidence="1" key="1">
    <citation type="journal article" date="2014" name="Front. Microbiol.">
        <title>High frequency of phylogenetically diverse reductive dehalogenase-homologous genes in deep subseafloor sedimentary metagenomes.</title>
        <authorList>
            <person name="Kawai M."/>
            <person name="Futagami T."/>
            <person name="Toyoda A."/>
            <person name="Takaki Y."/>
            <person name="Nishi S."/>
            <person name="Hori S."/>
            <person name="Arai W."/>
            <person name="Tsubouchi T."/>
            <person name="Morono Y."/>
            <person name="Uchiyama I."/>
            <person name="Ito T."/>
            <person name="Fujiyama A."/>
            <person name="Inagaki F."/>
            <person name="Takami H."/>
        </authorList>
    </citation>
    <scope>NUCLEOTIDE SEQUENCE</scope>
    <source>
        <strain evidence="1">Expedition CK06-06</strain>
    </source>
</reference>
<proteinExistence type="predicted"/>
<dbReference type="AlphaFoldDB" id="X1B7Q2"/>
<dbReference type="GO" id="GO:0030170">
    <property type="term" value="F:pyridoxal phosphate binding"/>
    <property type="evidence" value="ECO:0007669"/>
    <property type="project" value="TreeGrafter"/>
</dbReference>
<accession>X1B7Q2</accession>
<gene>
    <name evidence="1" type="ORF">S01H4_31416</name>
</gene>
<dbReference type="PANTHER" id="PTHR30244:SF34">
    <property type="entry name" value="DTDP-4-AMINO-4,6-DIDEOXYGALACTOSE TRANSAMINASE"/>
    <property type="match status" value="1"/>
</dbReference>
<evidence type="ECO:0008006" key="2">
    <source>
        <dbReference type="Google" id="ProtNLM"/>
    </source>
</evidence>
<feature type="non-terminal residue" evidence="1">
    <location>
        <position position="261"/>
    </location>
</feature>
<name>X1B7Q2_9ZZZZ</name>
<dbReference type="Pfam" id="PF01041">
    <property type="entry name" value="DegT_DnrJ_EryC1"/>
    <property type="match status" value="1"/>
</dbReference>
<dbReference type="InterPro" id="IPR000653">
    <property type="entry name" value="DegT/StrS_aminotransferase"/>
</dbReference>